<keyword evidence="3" id="KW-0970">Cilium biogenesis/degradation</keyword>
<dbReference type="Proteomes" id="UP000694424">
    <property type="component" value="Unplaced"/>
</dbReference>
<dbReference type="Ensembl" id="ENSAOWT00000019334.1">
    <property type="protein sequence ID" value="ENSAOWP00000017028.1"/>
    <property type="gene ID" value="ENSAOWG00000011641.1"/>
</dbReference>
<evidence type="ECO:0000256" key="1">
    <source>
        <dbReference type="ARBA" id="ARBA00004120"/>
    </source>
</evidence>
<evidence type="ECO:0000256" key="3">
    <source>
        <dbReference type="ARBA" id="ARBA00022794"/>
    </source>
</evidence>
<reference evidence="6" key="1">
    <citation type="submission" date="2025-08" db="UniProtKB">
        <authorList>
            <consortium name="Ensembl"/>
        </authorList>
    </citation>
    <scope>IDENTIFICATION</scope>
</reference>
<proteinExistence type="predicted"/>
<evidence type="ECO:0000256" key="5">
    <source>
        <dbReference type="ARBA" id="ARBA00023273"/>
    </source>
</evidence>
<dbReference type="GO" id="GO:0036038">
    <property type="term" value="C:MKS complex"/>
    <property type="evidence" value="ECO:0007669"/>
    <property type="project" value="TreeGrafter"/>
</dbReference>
<dbReference type="AlphaFoldDB" id="A0A8B9Q693"/>
<comment type="subcellular location">
    <subcellularLocation>
        <location evidence="1">Cytoplasm</location>
        <location evidence="1">Cytoskeleton</location>
        <location evidence="1">Cilium basal body</location>
    </subcellularLocation>
</comment>
<keyword evidence="2" id="KW-0963">Cytoplasm</keyword>
<keyword evidence="4" id="KW-0206">Cytoskeleton</keyword>
<dbReference type="PANTHER" id="PTHR12968">
    <property type="entry name" value="B9 DOMAIN-CONTAINING"/>
    <property type="match status" value="1"/>
</dbReference>
<evidence type="ECO:0000256" key="2">
    <source>
        <dbReference type="ARBA" id="ARBA00022490"/>
    </source>
</evidence>
<evidence type="ECO:0000313" key="6">
    <source>
        <dbReference type="Ensembl" id="ENSAOWP00000017028.1"/>
    </source>
</evidence>
<keyword evidence="5" id="KW-0966">Cell projection</keyword>
<sequence length="107" mass="12528">MKHRIFIQKISGNNVPRKVTGPCPAGARRPPDEEEEAVVAWQEKLFSQFEVDLYQNESACQTPLDRQYHEEILKLEKAGGRKNYRIFTYTDHDRFTNLEEVPILSYT</sequence>
<dbReference type="InterPro" id="IPR010796">
    <property type="entry name" value="C2_B9-type_dom"/>
</dbReference>
<name>A0A8B9Q693_APTOW</name>
<evidence type="ECO:0000256" key="4">
    <source>
        <dbReference type="ARBA" id="ARBA00023212"/>
    </source>
</evidence>
<dbReference type="GO" id="GO:0060271">
    <property type="term" value="P:cilium assembly"/>
    <property type="evidence" value="ECO:0007669"/>
    <property type="project" value="TreeGrafter"/>
</dbReference>
<protein>
    <submittedName>
        <fullName evidence="6">Uncharacterized protein</fullName>
    </submittedName>
</protein>
<keyword evidence="7" id="KW-1185">Reference proteome</keyword>
<organism evidence="6 7">
    <name type="scientific">Apteryx owenii</name>
    <name type="common">Little spotted kiwi</name>
    <dbReference type="NCBI Taxonomy" id="8824"/>
    <lineage>
        <taxon>Eukaryota</taxon>
        <taxon>Metazoa</taxon>
        <taxon>Chordata</taxon>
        <taxon>Craniata</taxon>
        <taxon>Vertebrata</taxon>
        <taxon>Euteleostomi</taxon>
        <taxon>Archelosauria</taxon>
        <taxon>Archosauria</taxon>
        <taxon>Dinosauria</taxon>
        <taxon>Saurischia</taxon>
        <taxon>Theropoda</taxon>
        <taxon>Coelurosauria</taxon>
        <taxon>Aves</taxon>
        <taxon>Palaeognathae</taxon>
        <taxon>Apterygiformes</taxon>
        <taxon>Apterygidae</taxon>
        <taxon>Apteryx</taxon>
    </lineage>
</organism>
<accession>A0A8B9Q693</accession>
<evidence type="ECO:0000313" key="7">
    <source>
        <dbReference type="Proteomes" id="UP000694424"/>
    </source>
</evidence>
<dbReference type="PANTHER" id="PTHR12968:SF4">
    <property type="entry name" value="TECTONIC-LIKE COMPLEX MEMBER MKS1"/>
    <property type="match status" value="1"/>
</dbReference>
<reference evidence="6" key="2">
    <citation type="submission" date="2025-09" db="UniProtKB">
        <authorList>
            <consortium name="Ensembl"/>
        </authorList>
    </citation>
    <scope>IDENTIFICATION</scope>
</reference>